<keyword evidence="2" id="KW-1185">Reference proteome</keyword>
<protein>
    <submittedName>
        <fullName evidence="1">Uncharacterized protein</fullName>
    </submittedName>
</protein>
<name>A0A977XR47_9CAUD</name>
<evidence type="ECO:0000313" key="1">
    <source>
        <dbReference type="EMBL" id="UXQ84868.1"/>
    </source>
</evidence>
<dbReference type="EMBL" id="OP313111">
    <property type="protein sequence ID" value="UXQ84868.1"/>
    <property type="molecule type" value="Genomic_DNA"/>
</dbReference>
<proteinExistence type="predicted"/>
<organism evidence="1 2">
    <name type="scientific">Ralstonia phage 10RS306A</name>
    <dbReference type="NCBI Taxonomy" id="2968818"/>
    <lineage>
        <taxon>Viruses</taxon>
        <taxon>Duplodnaviria</taxon>
        <taxon>Heunggongvirae</taxon>
        <taxon>Uroviricota</taxon>
        <taxon>Caudoviricetes</taxon>
        <taxon>Autographivirales</taxon>
        <taxon>Autotranscriptaviridae</taxon>
        <taxon>Serkorvirus</taxon>
        <taxon>Serkorvirus 10RS306A</taxon>
    </lineage>
</organism>
<reference evidence="1 2" key="1">
    <citation type="submission" date="2022-08" db="EMBL/GenBank/DDBJ databases">
        <authorList>
            <person name="Chen G.D."/>
        </authorList>
    </citation>
    <scope>NUCLEOTIDE SEQUENCE [LARGE SCALE GENOMIC DNA]</scope>
</reference>
<dbReference type="Proteomes" id="UP001060584">
    <property type="component" value="Segment"/>
</dbReference>
<accession>A0A977XR47</accession>
<evidence type="ECO:0000313" key="2">
    <source>
        <dbReference type="Proteomes" id="UP001060584"/>
    </source>
</evidence>
<sequence>MEGAALDGHLAVQHDTARVCLAELGPQVRVGPEEAQRGEDLARPAGAGHAAIRVDLQDDPHAVHLVSQQHEARRFDSRSDGLQVERDGPTGLELVVTVGQVVGLGHSWFSSRLRAIQMMVTPCLRPCSGNSPGSQGWARHESPSLANAHCWHEKSCDDTCSVLWVRVLARLRPRLTRLNP</sequence>
<gene>
    <name evidence="1" type="ORF">10RS306A_gene4588</name>
</gene>